<evidence type="ECO:0000256" key="6">
    <source>
        <dbReference type="ARBA" id="ARBA00022801"/>
    </source>
</evidence>
<sequence>MASCGGVCKWLVEFLSKQKGKKQDCLAETLDRCMRVLNNEIETDEDVYSPVDIIGGLRNRRWYISAEEQDAHEMFHVITQTLDEETAKYPGVVSLFDADSIQGTDHQVNENAITRTLSPLPALPHREMEHPFRGLLASQLECIKCQYRNPVRYDHFDSLSLSFPQKLWGTKSLEDLMLHYISAETVSNVECPGCGKVKQRSKETARMPLPRSTFKKQLTIGKLPQCLCIHIQRTTWLDNGLPFKTSDFISFPEILHMDDYVYCRNTTNKASRNGLVGGKHQPFFRPASGNLFNTGSSAPVNLLRTLNYDQRTSHSGLFLQQNQIPNLHSDVNHNGPEHTHSELTYKLSTVVVHQGDVMSGHFITYRKSPKTVKKERIRDKWLCCSDHNVRHVTVEEVLSSQAYMLIYERQ</sequence>
<dbReference type="PANTHER" id="PTHR24006">
    <property type="entry name" value="UBIQUITIN CARBOXYL-TERMINAL HYDROLASE"/>
    <property type="match status" value="1"/>
</dbReference>
<dbReference type="Proteomes" id="UP001186944">
    <property type="component" value="Unassembled WGS sequence"/>
</dbReference>
<gene>
    <name evidence="9" type="ORF">FSP39_010785</name>
</gene>
<dbReference type="PANTHER" id="PTHR24006:SF888">
    <property type="entry name" value="UBIQUITIN CARBOXYL-TERMINAL HYDROLASE 30"/>
    <property type="match status" value="1"/>
</dbReference>
<evidence type="ECO:0000256" key="5">
    <source>
        <dbReference type="ARBA" id="ARBA00022786"/>
    </source>
</evidence>
<evidence type="ECO:0000256" key="4">
    <source>
        <dbReference type="ARBA" id="ARBA00022670"/>
    </source>
</evidence>
<dbReference type="InterPro" id="IPR050164">
    <property type="entry name" value="Peptidase_C19"/>
</dbReference>
<evidence type="ECO:0000313" key="9">
    <source>
        <dbReference type="EMBL" id="KAK3084262.1"/>
    </source>
</evidence>
<dbReference type="PROSITE" id="PS50235">
    <property type="entry name" value="USP_3"/>
    <property type="match status" value="1"/>
</dbReference>
<proteinExistence type="inferred from homology"/>
<dbReference type="AlphaFoldDB" id="A0AA89BKC3"/>
<dbReference type="GO" id="GO:0005634">
    <property type="term" value="C:nucleus"/>
    <property type="evidence" value="ECO:0007669"/>
    <property type="project" value="TreeGrafter"/>
</dbReference>
<evidence type="ECO:0000313" key="10">
    <source>
        <dbReference type="Proteomes" id="UP001186944"/>
    </source>
</evidence>
<dbReference type="GO" id="GO:0005829">
    <property type="term" value="C:cytosol"/>
    <property type="evidence" value="ECO:0007669"/>
    <property type="project" value="TreeGrafter"/>
</dbReference>
<evidence type="ECO:0000256" key="2">
    <source>
        <dbReference type="ARBA" id="ARBA00009085"/>
    </source>
</evidence>
<evidence type="ECO:0000259" key="8">
    <source>
        <dbReference type="PROSITE" id="PS50235"/>
    </source>
</evidence>
<dbReference type="GO" id="GO:0016579">
    <property type="term" value="P:protein deubiquitination"/>
    <property type="evidence" value="ECO:0007669"/>
    <property type="project" value="InterPro"/>
</dbReference>
<dbReference type="InterPro" id="IPR038765">
    <property type="entry name" value="Papain-like_cys_pep_sf"/>
</dbReference>
<keyword evidence="5" id="KW-0833">Ubl conjugation pathway</keyword>
<organism evidence="9 10">
    <name type="scientific">Pinctada imbricata</name>
    <name type="common">Atlantic pearl-oyster</name>
    <name type="synonym">Pinctada martensii</name>
    <dbReference type="NCBI Taxonomy" id="66713"/>
    <lineage>
        <taxon>Eukaryota</taxon>
        <taxon>Metazoa</taxon>
        <taxon>Spiralia</taxon>
        <taxon>Lophotrochozoa</taxon>
        <taxon>Mollusca</taxon>
        <taxon>Bivalvia</taxon>
        <taxon>Autobranchia</taxon>
        <taxon>Pteriomorphia</taxon>
        <taxon>Pterioida</taxon>
        <taxon>Pterioidea</taxon>
        <taxon>Pteriidae</taxon>
        <taxon>Pinctada</taxon>
    </lineage>
</organism>
<keyword evidence="4" id="KW-0645">Protease</keyword>
<dbReference type="InterPro" id="IPR028889">
    <property type="entry name" value="USP"/>
</dbReference>
<protein>
    <recommendedName>
        <fullName evidence="3">ubiquitinyl hydrolase 1</fullName>
        <ecNumber evidence="3">3.4.19.12</ecNumber>
    </recommendedName>
</protein>
<evidence type="ECO:0000256" key="7">
    <source>
        <dbReference type="ARBA" id="ARBA00022807"/>
    </source>
</evidence>
<keyword evidence="6" id="KW-0378">Hydrolase</keyword>
<feature type="domain" description="USP" evidence="8">
    <location>
        <begin position="1"/>
        <end position="410"/>
    </location>
</feature>
<comment type="caution">
    <text evidence="9">The sequence shown here is derived from an EMBL/GenBank/DDBJ whole genome shotgun (WGS) entry which is preliminary data.</text>
</comment>
<name>A0AA89BKC3_PINIB</name>
<comment type="catalytic activity">
    <reaction evidence="1">
        <text>Thiol-dependent hydrolysis of ester, thioester, amide, peptide and isopeptide bonds formed by the C-terminal Gly of ubiquitin (a 76-residue protein attached to proteins as an intracellular targeting signal).</text>
        <dbReference type="EC" id="3.4.19.12"/>
    </reaction>
</comment>
<dbReference type="GO" id="GO:0004843">
    <property type="term" value="F:cysteine-type deubiquitinase activity"/>
    <property type="evidence" value="ECO:0007669"/>
    <property type="project" value="UniProtKB-EC"/>
</dbReference>
<keyword evidence="10" id="KW-1185">Reference proteome</keyword>
<dbReference type="Pfam" id="PF00443">
    <property type="entry name" value="UCH"/>
    <property type="match status" value="1"/>
</dbReference>
<reference evidence="9" key="1">
    <citation type="submission" date="2019-08" db="EMBL/GenBank/DDBJ databases">
        <title>The improved chromosome-level genome for the pearl oyster Pinctada fucata martensii using PacBio sequencing and Hi-C.</title>
        <authorList>
            <person name="Zheng Z."/>
        </authorList>
    </citation>
    <scope>NUCLEOTIDE SEQUENCE</scope>
    <source>
        <strain evidence="9">ZZ-2019</strain>
        <tissue evidence="9">Adductor muscle</tissue>
    </source>
</reference>
<evidence type="ECO:0000256" key="1">
    <source>
        <dbReference type="ARBA" id="ARBA00000707"/>
    </source>
</evidence>
<dbReference type="Gene3D" id="3.90.70.10">
    <property type="entry name" value="Cysteine proteinases"/>
    <property type="match status" value="1"/>
</dbReference>
<keyword evidence="7" id="KW-0788">Thiol protease</keyword>
<dbReference type="CDD" id="cd02662">
    <property type="entry name" value="Peptidase_C19F"/>
    <property type="match status" value="1"/>
</dbReference>
<evidence type="ECO:0000256" key="3">
    <source>
        <dbReference type="ARBA" id="ARBA00012759"/>
    </source>
</evidence>
<dbReference type="InterPro" id="IPR001394">
    <property type="entry name" value="Peptidase_C19_UCH"/>
</dbReference>
<accession>A0AA89BKC3</accession>
<dbReference type="EMBL" id="VSWD01000013">
    <property type="protein sequence ID" value="KAK3084262.1"/>
    <property type="molecule type" value="Genomic_DNA"/>
</dbReference>
<dbReference type="GO" id="GO:0006508">
    <property type="term" value="P:proteolysis"/>
    <property type="evidence" value="ECO:0007669"/>
    <property type="project" value="UniProtKB-KW"/>
</dbReference>
<dbReference type="SUPFAM" id="SSF54001">
    <property type="entry name" value="Cysteine proteinases"/>
    <property type="match status" value="1"/>
</dbReference>
<dbReference type="EC" id="3.4.19.12" evidence="3"/>
<comment type="similarity">
    <text evidence="2">Belongs to the peptidase C19 family.</text>
</comment>